<dbReference type="GO" id="GO:0003899">
    <property type="term" value="F:DNA-directed RNA polymerase activity"/>
    <property type="evidence" value="ECO:0007669"/>
    <property type="project" value="UniProtKB-UniRule"/>
</dbReference>
<feature type="region of interest" description="Disordered" evidence="15">
    <location>
        <begin position="159"/>
        <end position="178"/>
    </location>
</feature>
<evidence type="ECO:0000256" key="12">
    <source>
        <dbReference type="ARBA" id="ARBA00053389"/>
    </source>
</evidence>
<dbReference type="Gene3D" id="3.30.1490.180">
    <property type="entry name" value="RNA polymerase ii"/>
    <property type="match status" value="1"/>
</dbReference>
<dbReference type="GO" id="GO:0008270">
    <property type="term" value="F:zinc ion binding"/>
    <property type="evidence" value="ECO:0007669"/>
    <property type="project" value="UniProtKB-UniRule"/>
</dbReference>
<dbReference type="HAMAP" id="MF_00863">
    <property type="entry name" value="RNApol_arch_Rpo1N"/>
    <property type="match status" value="1"/>
</dbReference>
<dbReference type="EC" id="2.7.7.6" evidence="13"/>
<reference evidence="17 18" key="1">
    <citation type="journal article" date="2019" name="Nat. Microbiol.">
        <title>Wide diversity of methane and short-chain alkane metabolisms in uncultured archaea.</title>
        <authorList>
            <person name="Borrel G."/>
            <person name="Adam P.S."/>
            <person name="McKay L.J."/>
            <person name="Chen L.X."/>
            <person name="Sierra-Garcia I.N."/>
            <person name="Sieber C.M."/>
            <person name="Letourneur Q."/>
            <person name="Ghozlane A."/>
            <person name="Andersen G.L."/>
            <person name="Li W.J."/>
            <person name="Hallam S.J."/>
            <person name="Muyzer G."/>
            <person name="de Oliveira V.M."/>
            <person name="Inskeep W.P."/>
            <person name="Banfield J.F."/>
            <person name="Gribaldo S."/>
        </authorList>
    </citation>
    <scope>NUCLEOTIDE SEQUENCE [LARGE SCALE GENOMIC DNA]</scope>
    <source>
        <strain evidence="17">NM1a</strain>
    </source>
</reference>
<evidence type="ECO:0000256" key="4">
    <source>
        <dbReference type="ARBA" id="ARBA00022679"/>
    </source>
</evidence>
<evidence type="ECO:0000256" key="1">
    <source>
        <dbReference type="ARBA" id="ARBA00006460"/>
    </source>
</evidence>
<evidence type="ECO:0000256" key="8">
    <source>
        <dbReference type="ARBA" id="ARBA00022842"/>
    </source>
</evidence>
<dbReference type="InterPro" id="IPR038120">
    <property type="entry name" value="Rpb1_funnel_sf"/>
</dbReference>
<dbReference type="Pfam" id="PF04983">
    <property type="entry name" value="RNA_pol_Rpb1_3"/>
    <property type="match status" value="1"/>
</dbReference>
<comment type="subunit">
    <text evidence="13">Part of the RNA polymerase complex.</text>
</comment>
<evidence type="ECO:0000256" key="15">
    <source>
        <dbReference type="SAM" id="MobiDB-lite"/>
    </source>
</evidence>
<keyword evidence="4 13" id="KW-0808">Transferase</keyword>
<dbReference type="CDD" id="cd02582">
    <property type="entry name" value="RNAP_archeal_A"/>
    <property type="match status" value="1"/>
</dbReference>
<dbReference type="Proteomes" id="UP000317158">
    <property type="component" value="Unassembled WGS sequence"/>
</dbReference>
<feature type="binding site" evidence="13">
    <location>
        <position position="58"/>
    </location>
    <ligand>
        <name>Zn(2+)</name>
        <dbReference type="ChEBI" id="CHEBI:29105"/>
        <label>1</label>
    </ligand>
</feature>
<feature type="binding site" evidence="13">
    <location>
        <position position="61"/>
    </location>
    <ligand>
        <name>Zn(2+)</name>
        <dbReference type="ChEBI" id="CHEBI:29105"/>
        <label>1</label>
    </ligand>
</feature>
<keyword evidence="3 13" id="KW-0963">Cytoplasm</keyword>
<comment type="cofactor">
    <cofactor evidence="13">
        <name>Zn(2+)</name>
        <dbReference type="ChEBI" id="CHEBI:29105"/>
    </cofactor>
    <text evidence="13">Binds at least 2 Zn(2+) per subunit.</text>
</comment>
<dbReference type="Pfam" id="PF04998">
    <property type="entry name" value="RNA_pol_Rpb1_5"/>
    <property type="match status" value="1"/>
</dbReference>
<dbReference type="InterPro" id="IPR012758">
    <property type="entry name" value="RPO1N"/>
</dbReference>
<evidence type="ECO:0000256" key="11">
    <source>
        <dbReference type="ARBA" id="ARBA00048552"/>
    </source>
</evidence>
<evidence type="ECO:0000256" key="5">
    <source>
        <dbReference type="ARBA" id="ARBA00022695"/>
    </source>
</evidence>
<comment type="function">
    <text evidence="14">DNA-dependent RNA polymerase catalyzes the transcription of DNA into RNA using the four ribonucleoside triphosphates as substrates.</text>
</comment>
<dbReference type="InterPro" id="IPR007083">
    <property type="entry name" value="RNA_pol_Rpb1_4"/>
</dbReference>
<evidence type="ECO:0000256" key="7">
    <source>
        <dbReference type="ARBA" id="ARBA00022833"/>
    </source>
</evidence>
<dbReference type="GO" id="GO:0003677">
    <property type="term" value="F:DNA binding"/>
    <property type="evidence" value="ECO:0007669"/>
    <property type="project" value="UniProtKB-UniRule"/>
</dbReference>
<dbReference type="Pfam" id="PF00623">
    <property type="entry name" value="RNA_pol_Rpb1_2"/>
    <property type="match status" value="1"/>
</dbReference>
<dbReference type="NCBIfam" id="TIGR02390">
    <property type="entry name" value="RNA_pol_rpoA1"/>
    <property type="match status" value="1"/>
</dbReference>
<dbReference type="Gene3D" id="6.10.250.2940">
    <property type="match status" value="1"/>
</dbReference>
<keyword evidence="7 13" id="KW-0862">Zinc</keyword>
<evidence type="ECO:0000256" key="10">
    <source>
        <dbReference type="ARBA" id="ARBA00023163"/>
    </source>
</evidence>
<evidence type="ECO:0000256" key="3">
    <source>
        <dbReference type="ARBA" id="ARBA00022490"/>
    </source>
</evidence>
<feature type="domain" description="RNA polymerase N-terminal" evidence="16">
    <location>
        <begin position="206"/>
        <end position="509"/>
    </location>
</feature>
<evidence type="ECO:0000313" key="18">
    <source>
        <dbReference type="Proteomes" id="UP000317158"/>
    </source>
</evidence>
<accession>A0A520KTI2</accession>
<feature type="binding site" evidence="13">
    <location>
        <position position="71"/>
    </location>
    <ligand>
        <name>Zn(2+)</name>
        <dbReference type="ChEBI" id="CHEBI:29105"/>
        <label>1</label>
    </ligand>
</feature>
<dbReference type="InterPro" id="IPR007066">
    <property type="entry name" value="RNA_pol_Rpb1_3"/>
</dbReference>
<keyword evidence="10 13" id="KW-0804">Transcription</keyword>
<evidence type="ECO:0000256" key="6">
    <source>
        <dbReference type="ARBA" id="ARBA00022723"/>
    </source>
</evidence>
<keyword evidence="8 13" id="KW-0460">Magnesium</keyword>
<dbReference type="Gene3D" id="2.40.40.20">
    <property type="match status" value="1"/>
</dbReference>
<keyword evidence="5 13" id="KW-0548">Nucleotidyltransferase</keyword>
<comment type="similarity">
    <text evidence="1 13 14">Belongs to the RNA polymerase beta' chain family.</text>
</comment>
<dbReference type="InterPro" id="IPR000722">
    <property type="entry name" value="RNA_pol_asu"/>
</dbReference>
<dbReference type="Gene3D" id="6.20.50.80">
    <property type="match status" value="1"/>
</dbReference>
<feature type="binding site" evidence="13">
    <location>
        <position position="145"/>
    </location>
    <ligand>
        <name>Zn(2+)</name>
        <dbReference type="ChEBI" id="CHEBI:29105"/>
        <label>2</label>
    </ligand>
</feature>
<keyword evidence="9 13" id="KW-0238">DNA-binding</keyword>
<name>A0A520KTI2_METT2</name>
<dbReference type="InterPro" id="IPR045867">
    <property type="entry name" value="DNA-dir_RpoC_beta_prime"/>
</dbReference>
<dbReference type="Gene3D" id="1.10.132.30">
    <property type="match status" value="1"/>
</dbReference>
<keyword evidence="6 13" id="KW-0479">Metal-binding</keyword>
<comment type="catalytic activity">
    <reaction evidence="11 13 14">
        <text>RNA(n) + a ribonucleoside 5'-triphosphate = RNA(n+1) + diphosphate</text>
        <dbReference type="Rhea" id="RHEA:21248"/>
        <dbReference type="Rhea" id="RHEA-COMP:14527"/>
        <dbReference type="Rhea" id="RHEA-COMP:17342"/>
        <dbReference type="ChEBI" id="CHEBI:33019"/>
        <dbReference type="ChEBI" id="CHEBI:61557"/>
        <dbReference type="ChEBI" id="CHEBI:140395"/>
        <dbReference type="EC" id="2.7.7.6"/>
    </reaction>
</comment>
<dbReference type="InterPro" id="IPR007081">
    <property type="entry name" value="RNA_pol_Rpb1_5"/>
</dbReference>
<dbReference type="Pfam" id="PF05000">
    <property type="entry name" value="RNA_pol_Rpb1_4"/>
    <property type="match status" value="1"/>
</dbReference>
<dbReference type="PANTHER" id="PTHR19376:SF32">
    <property type="entry name" value="DNA-DIRECTED RNA POLYMERASE III SUBUNIT RPC1"/>
    <property type="match status" value="1"/>
</dbReference>
<dbReference type="InterPro" id="IPR006592">
    <property type="entry name" value="RNA_pol_N"/>
</dbReference>
<dbReference type="SUPFAM" id="SSF64484">
    <property type="entry name" value="beta and beta-prime subunits of DNA dependent RNA-polymerase"/>
    <property type="match status" value="1"/>
</dbReference>
<dbReference type="InterPro" id="IPR007080">
    <property type="entry name" value="RNA_pol_Rpb1_1"/>
</dbReference>
<dbReference type="Gene3D" id="1.10.274.100">
    <property type="entry name" value="RNA polymerase Rpb1, domain 3"/>
    <property type="match status" value="1"/>
</dbReference>
<evidence type="ECO:0000313" key="17">
    <source>
        <dbReference type="EMBL" id="RZN64875.1"/>
    </source>
</evidence>
<dbReference type="Gene3D" id="4.10.860.120">
    <property type="entry name" value="RNA polymerase II, clamp domain"/>
    <property type="match status" value="2"/>
</dbReference>
<feature type="binding site" evidence="13">
    <location>
        <position position="455"/>
    </location>
    <ligand>
        <name>Mg(2+)</name>
        <dbReference type="ChEBI" id="CHEBI:18420"/>
    </ligand>
</feature>
<evidence type="ECO:0000256" key="9">
    <source>
        <dbReference type="ARBA" id="ARBA00023125"/>
    </source>
</evidence>
<gene>
    <name evidence="13" type="primary">rpo1N</name>
    <name evidence="13" type="synonym">rpoA1</name>
    <name evidence="17" type="ORF">EF806_02165</name>
</gene>
<comment type="function">
    <text evidence="12 13">DNA-dependent RNA polymerase (RNAP) catalyzes the transcription of DNA into RNA using the four ribonucleoside triphosphates as substrates. Forms the clamp head domain.</text>
</comment>
<dbReference type="AlphaFoldDB" id="A0A520KTI2"/>
<protein>
    <recommendedName>
        <fullName evidence="13">DNA-directed RNA polymerase subunit Rpo1N</fullName>
        <ecNumber evidence="13">2.7.7.6</ecNumber>
    </recommendedName>
    <alternativeName>
        <fullName evidence="13">DNA-directed RNA polymerase subunit A'</fullName>
    </alternativeName>
</protein>
<feature type="binding site" evidence="13">
    <location>
        <position position="101"/>
    </location>
    <ligand>
        <name>Zn(2+)</name>
        <dbReference type="ChEBI" id="CHEBI:29105"/>
        <label>2</label>
    </ligand>
</feature>
<dbReference type="InterPro" id="IPR042102">
    <property type="entry name" value="RNA_pol_Rpb1_3_sf"/>
</dbReference>
<dbReference type="PANTHER" id="PTHR19376">
    <property type="entry name" value="DNA-DIRECTED RNA POLYMERASE"/>
    <property type="match status" value="1"/>
</dbReference>
<organism evidence="17 18">
    <name type="scientific">Methanoliparum thermophilum</name>
    <dbReference type="NCBI Taxonomy" id="2491083"/>
    <lineage>
        <taxon>Archaea</taxon>
        <taxon>Methanobacteriati</taxon>
        <taxon>Methanobacteriota</taxon>
        <taxon>Candidatus Methanoliparia</taxon>
        <taxon>Candidatus Methanoliparales</taxon>
        <taxon>Candidatus Methanoliparaceae</taxon>
        <taxon>Candidatus Methanoliparum</taxon>
    </lineage>
</organism>
<dbReference type="FunFam" id="2.40.40.20:FF:000019">
    <property type="entry name" value="DNA-directed RNA polymerase II subunit RPB1"/>
    <property type="match status" value="1"/>
</dbReference>
<feature type="binding site" evidence="13">
    <location>
        <position position="457"/>
    </location>
    <ligand>
        <name>Mg(2+)</name>
        <dbReference type="ChEBI" id="CHEBI:18420"/>
    </ligand>
</feature>
<dbReference type="Pfam" id="PF04997">
    <property type="entry name" value="RNA_pol_Rpb1_1"/>
    <property type="match status" value="1"/>
</dbReference>
<comment type="caution">
    <text evidence="17">The sequence shown here is derived from an EMBL/GenBank/DDBJ whole genome shotgun (WGS) entry which is preliminary data.</text>
</comment>
<evidence type="ECO:0000256" key="13">
    <source>
        <dbReference type="HAMAP-Rule" id="MF_00863"/>
    </source>
</evidence>
<dbReference type="NCBIfam" id="NF006336">
    <property type="entry name" value="PRK08566.1"/>
    <property type="match status" value="1"/>
</dbReference>
<dbReference type="GO" id="GO:0000428">
    <property type="term" value="C:DNA-directed RNA polymerase complex"/>
    <property type="evidence" value="ECO:0007669"/>
    <property type="project" value="UniProtKB-KW"/>
</dbReference>
<feature type="binding site" evidence="13">
    <location>
        <position position="459"/>
    </location>
    <ligand>
        <name>Mg(2+)</name>
        <dbReference type="ChEBI" id="CHEBI:18420"/>
    </ligand>
</feature>
<proteinExistence type="inferred from homology"/>
<dbReference type="GO" id="GO:0000287">
    <property type="term" value="F:magnesium ion binding"/>
    <property type="evidence" value="ECO:0007669"/>
    <property type="project" value="UniProtKB-UniRule"/>
</dbReference>
<evidence type="ECO:0000259" key="16">
    <source>
        <dbReference type="SMART" id="SM00663"/>
    </source>
</evidence>
<feature type="binding site" evidence="13">
    <location>
        <position position="68"/>
    </location>
    <ligand>
        <name>Zn(2+)</name>
        <dbReference type="ChEBI" id="CHEBI:29105"/>
        <label>1</label>
    </ligand>
</feature>
<dbReference type="InterPro" id="IPR044893">
    <property type="entry name" value="RNA_pol_Rpb1_clamp_domain"/>
</dbReference>
<keyword evidence="2 13" id="KW-0240">DNA-directed RNA polymerase</keyword>
<evidence type="ECO:0000256" key="14">
    <source>
        <dbReference type="RuleBase" id="RU004279"/>
    </source>
</evidence>
<evidence type="ECO:0000256" key="2">
    <source>
        <dbReference type="ARBA" id="ARBA00022478"/>
    </source>
</evidence>
<comment type="subcellular location">
    <subcellularLocation>
        <location evidence="13">Cytoplasm</location>
    </subcellularLocation>
</comment>
<feature type="binding site" evidence="13">
    <location>
        <position position="98"/>
    </location>
    <ligand>
        <name>Zn(2+)</name>
        <dbReference type="ChEBI" id="CHEBI:29105"/>
        <label>2</label>
    </ligand>
</feature>
<dbReference type="GO" id="GO:0005737">
    <property type="term" value="C:cytoplasm"/>
    <property type="evidence" value="ECO:0007669"/>
    <property type="project" value="UniProtKB-SubCell"/>
</dbReference>
<dbReference type="GO" id="GO:0006351">
    <property type="term" value="P:DNA-templated transcription"/>
    <property type="evidence" value="ECO:0007669"/>
    <property type="project" value="UniProtKB-UniRule"/>
</dbReference>
<feature type="binding site" evidence="13">
    <location>
        <position position="148"/>
    </location>
    <ligand>
        <name>Zn(2+)</name>
        <dbReference type="ChEBI" id="CHEBI:29105"/>
        <label>2</label>
    </ligand>
</feature>
<dbReference type="EMBL" id="RXIF01000004">
    <property type="protein sequence ID" value="RZN64875.1"/>
    <property type="molecule type" value="Genomic_DNA"/>
</dbReference>
<dbReference type="SMART" id="SM00663">
    <property type="entry name" value="RPOLA_N"/>
    <property type="match status" value="1"/>
</dbReference>
<sequence length="888" mass="99860">MSIKKIGKIKFGILSPSEIRKMSAVKIITAETYDKDGYPIEKGLMDQHLGVIDPGLICKTCGGKVGECQGHFGHIELSVPVIHVGFSNLIARILKSTCRHCGRLLLSEESKKDFLDNLKQYKEIGQDDEEIIKNILKESSNTKICPYCGEEQKIIKFEKPTSYRESDEKNQEGEKLSPAEVRDRLERIPNEDLELLGIDSENVRPEWMVLTVLPIPPVTVRPSITLESSQRSEDDLTHKLVDIIRINQRFQENKEVGAPQLIIEDLWELLQYHVTTFFDNETSGIPPARHRSGRALKTLSQRLKGKEGRFRGNLSGKRVNFSARAVISPDPNLKINEVGVPLKIAKELTIPVVVNNLNIEMIKKFLLRGDEYPGTNYVIKPNGERIKITDKTKDELSDEIDLYWVIERHLIDGDLVLFNRQPSLHRMSMMAHKVKVFPGNTFRLNPAVCHPYNADFDGDEMNLHVLQSDEARAEAEIIMGVENNMISPRFGGPIIGGIHDHITGIFILTEKERKISKKAASFLLKGITFYDDSQNEFFDSSKININLFDNDEDEYITGKQIFSIILPNSINLEYRAGVCQNCAKCKKMDCPNDAYVCIKDGNLLSGIIDDVGVGTIKGKIFDTIIKEYGGDIGRQFLDNLTHLSLNSISYFGFSFGIDDEDIPEEAVNEIKEIIRDARMEIEKNIISYDNHQLEPLPGRTLEETLEIRIMQLLSKARDKSGLVASKHLGRDNPGVIMAISGARGSILNLTQMVACIGQQSVRGERISRGYNGRALPHFKKGDLSAEAKGFVKSNYKKGLSPTEFFFHAVGGREGLVDTAVRTSQSGYLQRRLINALQDLKVDEDRTVRGTDNVIVQFKYGEDGVDPMKSDYGEAVDVKKIVNFIMGEE</sequence>
<comment type="cofactor">
    <cofactor evidence="13">
        <name>Mg(2+)</name>
        <dbReference type="ChEBI" id="CHEBI:18420"/>
    </cofactor>
</comment>